<comment type="caution">
    <text evidence="6">The sequence shown here is derived from an EMBL/GenBank/DDBJ whole genome shotgun (WGS) entry which is preliminary data.</text>
</comment>
<reference evidence="6" key="1">
    <citation type="submission" date="2020-07" db="EMBL/GenBank/DDBJ databases">
        <title>Ethylene signaling mediates host invasion by parasitic plants.</title>
        <authorList>
            <person name="Yoshida S."/>
        </authorList>
    </citation>
    <scope>NUCLEOTIDE SEQUENCE</scope>
    <source>
        <strain evidence="6">Okayama</strain>
    </source>
</reference>
<name>A0A830C4R9_9LAMI</name>
<evidence type="ECO:0000256" key="3">
    <source>
        <dbReference type="ARBA" id="ARBA00023163"/>
    </source>
</evidence>
<gene>
    <name evidence="6" type="ORF">PHJA_001715900</name>
</gene>
<dbReference type="Proteomes" id="UP000653305">
    <property type="component" value="Unassembled WGS sequence"/>
</dbReference>
<evidence type="ECO:0000259" key="5">
    <source>
        <dbReference type="PROSITE" id="PS50110"/>
    </source>
</evidence>
<evidence type="ECO:0000256" key="4">
    <source>
        <dbReference type="PROSITE-ProRule" id="PRU00169"/>
    </source>
</evidence>
<dbReference type="SUPFAM" id="SSF52172">
    <property type="entry name" value="CheY-like"/>
    <property type="match status" value="1"/>
</dbReference>
<dbReference type="AlphaFoldDB" id="A0A830C4R9"/>
<keyword evidence="1" id="KW-0902">Two-component regulatory system</keyword>
<keyword evidence="3" id="KW-0804">Transcription</keyword>
<dbReference type="PROSITE" id="PS50110">
    <property type="entry name" value="RESPONSE_REGULATORY"/>
    <property type="match status" value="1"/>
</dbReference>
<accession>A0A830C4R9</accession>
<dbReference type="PANTHER" id="PTHR43874">
    <property type="entry name" value="TWO-COMPONENT RESPONSE REGULATOR"/>
    <property type="match status" value="1"/>
</dbReference>
<keyword evidence="7" id="KW-1185">Reference proteome</keyword>
<feature type="domain" description="Response regulatory" evidence="5">
    <location>
        <begin position="21"/>
        <end position="139"/>
    </location>
</feature>
<organism evidence="6 7">
    <name type="scientific">Phtheirospermum japonicum</name>
    <dbReference type="NCBI Taxonomy" id="374723"/>
    <lineage>
        <taxon>Eukaryota</taxon>
        <taxon>Viridiplantae</taxon>
        <taxon>Streptophyta</taxon>
        <taxon>Embryophyta</taxon>
        <taxon>Tracheophyta</taxon>
        <taxon>Spermatophyta</taxon>
        <taxon>Magnoliopsida</taxon>
        <taxon>eudicotyledons</taxon>
        <taxon>Gunneridae</taxon>
        <taxon>Pentapetalae</taxon>
        <taxon>asterids</taxon>
        <taxon>lamiids</taxon>
        <taxon>Lamiales</taxon>
        <taxon>Orobanchaceae</taxon>
        <taxon>Orobanchaceae incertae sedis</taxon>
        <taxon>Phtheirospermum</taxon>
    </lineage>
</organism>
<dbReference type="InterPro" id="IPR001789">
    <property type="entry name" value="Sig_transdc_resp-reg_receiver"/>
</dbReference>
<dbReference type="PANTHER" id="PTHR43874:SF1">
    <property type="entry name" value="TWO-COMPONENT RESPONSE REGULATOR-LIKE APRR1"/>
    <property type="match status" value="1"/>
</dbReference>
<comment type="caution">
    <text evidence="4">Lacks conserved residue(s) required for the propagation of feature annotation.</text>
</comment>
<proteinExistence type="predicted"/>
<protein>
    <submittedName>
        <fullName evidence="6">Two-component response regulator-like aprr1</fullName>
    </submittedName>
</protein>
<evidence type="ECO:0000313" key="6">
    <source>
        <dbReference type="EMBL" id="GFP95717.1"/>
    </source>
</evidence>
<dbReference type="OrthoDB" id="60033at2759"/>
<dbReference type="GO" id="GO:0009736">
    <property type="term" value="P:cytokinin-activated signaling pathway"/>
    <property type="evidence" value="ECO:0007669"/>
    <property type="project" value="InterPro"/>
</dbReference>
<dbReference type="GO" id="GO:0000160">
    <property type="term" value="P:phosphorelay signal transduction system"/>
    <property type="evidence" value="ECO:0007669"/>
    <property type="project" value="UniProtKB-KW"/>
</dbReference>
<dbReference type="Gene3D" id="3.40.50.2300">
    <property type="match status" value="1"/>
</dbReference>
<dbReference type="InterPro" id="IPR045279">
    <property type="entry name" value="ARR-like"/>
</dbReference>
<dbReference type="SMART" id="SM00448">
    <property type="entry name" value="REC"/>
    <property type="match status" value="1"/>
</dbReference>
<dbReference type="Pfam" id="PF00072">
    <property type="entry name" value="Response_reg"/>
    <property type="match status" value="1"/>
</dbReference>
<keyword evidence="2" id="KW-0805">Transcription regulation</keyword>
<evidence type="ECO:0000256" key="1">
    <source>
        <dbReference type="ARBA" id="ARBA00023012"/>
    </source>
</evidence>
<evidence type="ECO:0000256" key="2">
    <source>
        <dbReference type="ARBA" id="ARBA00023015"/>
    </source>
</evidence>
<dbReference type="EMBL" id="BMAC01000403">
    <property type="protein sequence ID" value="GFP95717.1"/>
    <property type="molecule type" value="Genomic_DNA"/>
</dbReference>
<evidence type="ECO:0000313" key="7">
    <source>
        <dbReference type="Proteomes" id="UP000653305"/>
    </source>
</evidence>
<dbReference type="InterPro" id="IPR011006">
    <property type="entry name" value="CheY-like_superfamily"/>
</dbReference>
<sequence>MEKGKSIVCSQRNLNDLSKIRILLCDINVESCQEISSLLCQCSYQVSAVWSAREIFDTLDSEGPRAHIILVEVNLLMANDARVLRHIVREKQLQRTPVIILATPDEVSVTVKGLRLGAADYLMKPLQGDELSSLWMHLE</sequence>